<proteinExistence type="predicted"/>
<evidence type="ECO:0000313" key="1">
    <source>
        <dbReference type="EMBL" id="KAF9454890.1"/>
    </source>
</evidence>
<organism evidence="1 2">
    <name type="scientific">Macrolepiota fuliginosa MF-IS2</name>
    <dbReference type="NCBI Taxonomy" id="1400762"/>
    <lineage>
        <taxon>Eukaryota</taxon>
        <taxon>Fungi</taxon>
        <taxon>Dikarya</taxon>
        <taxon>Basidiomycota</taxon>
        <taxon>Agaricomycotina</taxon>
        <taxon>Agaricomycetes</taxon>
        <taxon>Agaricomycetidae</taxon>
        <taxon>Agaricales</taxon>
        <taxon>Agaricineae</taxon>
        <taxon>Agaricaceae</taxon>
        <taxon>Macrolepiota</taxon>
    </lineage>
</organism>
<dbReference type="OrthoDB" id="3250108at2759"/>
<gene>
    <name evidence="1" type="ORF">P691DRAFT_654978</name>
</gene>
<dbReference type="AlphaFoldDB" id="A0A9P5XQ61"/>
<accession>A0A9P5XQ61</accession>
<dbReference type="EMBL" id="MU151051">
    <property type="protein sequence ID" value="KAF9454890.1"/>
    <property type="molecule type" value="Genomic_DNA"/>
</dbReference>
<sequence length="351" mass="38867">MACTLIPTIQISHAPPQEHFPEPYSPFRNLSFPEPDSDPFRPTLLTPPPTHTTFAKHLSPLCPPDAPVTNKGLERERFEALLRASKERNALVGAKKALDLRKEIAHKAHKNRLVERRALFLSKVLAPPSPTATTTPKTPPESPGIFHYSLPSPGLVSPLALFDTLHDSNESTLHTRHSWVEQVDFRVPDDHKKPISLSAGPPRAHKAALPSLDQISARLKTLASARSTTIVDGLRPPVAVPVTAPSASSNKPATIEIGRLKMPVRAPKPITASLTESNLKILDARERRAHDMLSTLRRRTLTMPSPLPEEAVEMDMDSRKCRWKRHSAPADLMPRERIGFEHPVFALRGAF</sequence>
<evidence type="ECO:0000313" key="2">
    <source>
        <dbReference type="Proteomes" id="UP000807342"/>
    </source>
</evidence>
<reference evidence="1" key="1">
    <citation type="submission" date="2020-11" db="EMBL/GenBank/DDBJ databases">
        <authorList>
            <consortium name="DOE Joint Genome Institute"/>
            <person name="Ahrendt S."/>
            <person name="Riley R."/>
            <person name="Andreopoulos W."/>
            <person name="Labutti K."/>
            <person name="Pangilinan J."/>
            <person name="Ruiz-Duenas F.J."/>
            <person name="Barrasa J.M."/>
            <person name="Sanchez-Garcia M."/>
            <person name="Camarero S."/>
            <person name="Miyauchi S."/>
            <person name="Serrano A."/>
            <person name="Linde D."/>
            <person name="Babiker R."/>
            <person name="Drula E."/>
            <person name="Ayuso-Fernandez I."/>
            <person name="Pacheco R."/>
            <person name="Padilla G."/>
            <person name="Ferreira P."/>
            <person name="Barriuso J."/>
            <person name="Kellner H."/>
            <person name="Castanera R."/>
            <person name="Alfaro M."/>
            <person name="Ramirez L."/>
            <person name="Pisabarro A.G."/>
            <person name="Kuo A."/>
            <person name="Tritt A."/>
            <person name="Lipzen A."/>
            <person name="He G."/>
            <person name="Yan M."/>
            <person name="Ng V."/>
            <person name="Cullen D."/>
            <person name="Martin F."/>
            <person name="Rosso M.-N."/>
            <person name="Henrissat B."/>
            <person name="Hibbett D."/>
            <person name="Martinez A.T."/>
            <person name="Grigoriev I.V."/>
        </authorList>
    </citation>
    <scope>NUCLEOTIDE SEQUENCE</scope>
    <source>
        <strain evidence="1">MF-IS2</strain>
    </source>
</reference>
<protein>
    <submittedName>
        <fullName evidence="1">Uncharacterized protein</fullName>
    </submittedName>
</protein>
<name>A0A9P5XQ61_9AGAR</name>
<dbReference type="Proteomes" id="UP000807342">
    <property type="component" value="Unassembled WGS sequence"/>
</dbReference>
<comment type="caution">
    <text evidence="1">The sequence shown here is derived from an EMBL/GenBank/DDBJ whole genome shotgun (WGS) entry which is preliminary data.</text>
</comment>
<keyword evidence="2" id="KW-1185">Reference proteome</keyword>